<accession>A0A7Y6BTQ0</accession>
<dbReference type="AlphaFoldDB" id="A0A7Y6BTQ0"/>
<name>A0A7Y6BTQ0_9BACL</name>
<reference evidence="1 2" key="1">
    <citation type="submission" date="2020-05" db="EMBL/GenBank/DDBJ databases">
        <title>Genome Sequencing of Type Strains.</title>
        <authorList>
            <person name="Lemaire J.F."/>
            <person name="Inderbitzin P."/>
            <person name="Gregorio O.A."/>
            <person name="Collins S.B."/>
            <person name="Wespe N."/>
            <person name="Knight-Connoni V."/>
        </authorList>
    </citation>
    <scope>NUCLEOTIDE SEQUENCE [LARGE SCALE GENOMIC DNA]</scope>
    <source>
        <strain evidence="1 2">LMG 21957</strain>
    </source>
</reference>
<dbReference type="RefSeq" id="WP_175394519.1">
    <property type="nucleotide sequence ID" value="NZ_JABMCB010000154.1"/>
</dbReference>
<keyword evidence="2" id="KW-1185">Reference proteome</keyword>
<dbReference type="Proteomes" id="UP000526125">
    <property type="component" value="Unassembled WGS sequence"/>
</dbReference>
<organism evidence="1 2">
    <name type="scientific">Paenibacillus xylanilyticus</name>
    <dbReference type="NCBI Taxonomy" id="248903"/>
    <lineage>
        <taxon>Bacteria</taxon>
        <taxon>Bacillati</taxon>
        <taxon>Bacillota</taxon>
        <taxon>Bacilli</taxon>
        <taxon>Bacillales</taxon>
        <taxon>Paenibacillaceae</taxon>
        <taxon>Paenibacillus</taxon>
    </lineage>
</organism>
<sequence>MPTYLVKKRFWDDEKNLDQETSVKVTNDRNEAVTAFKEILICAGRLINQDADTKDKMKIQFIASIIRECISHPNSIARIT</sequence>
<evidence type="ECO:0000313" key="2">
    <source>
        <dbReference type="Proteomes" id="UP000526125"/>
    </source>
</evidence>
<proteinExistence type="predicted"/>
<evidence type="ECO:0000313" key="1">
    <source>
        <dbReference type="EMBL" id="NUU74616.1"/>
    </source>
</evidence>
<gene>
    <name evidence="1" type="ORF">HP552_05100</name>
</gene>
<protein>
    <submittedName>
        <fullName evidence="1">Uncharacterized protein</fullName>
    </submittedName>
</protein>
<dbReference type="EMBL" id="JABMCB010000154">
    <property type="protein sequence ID" value="NUU74616.1"/>
    <property type="molecule type" value="Genomic_DNA"/>
</dbReference>
<comment type="caution">
    <text evidence="1">The sequence shown here is derived from an EMBL/GenBank/DDBJ whole genome shotgun (WGS) entry which is preliminary data.</text>
</comment>